<dbReference type="AlphaFoldDB" id="A0A0V1E121"/>
<sequence length="161" mass="17762">MELAFCFEVHANLKRTLPNCAAGLLPGGGVVNGISANRVEVAWRRRLIARFRPSASAAVAIICSDKRFTSIARSSASRRFIAFSRRIWLRQRDHQHTTNATHGTDDLARHRSRVHVAVADSGHGDAGPPEAGRYAGEVGVRLVLFGEVHKTAEHHHAHRHE</sequence>
<gene>
    <name evidence="1" type="ORF">T4A_11612</name>
    <name evidence="2" type="ORF">T4B_8109</name>
    <name evidence="3" type="ORF">T4C_6872</name>
</gene>
<evidence type="ECO:0000313" key="4">
    <source>
        <dbReference type="Proteomes" id="UP000054632"/>
    </source>
</evidence>
<protein>
    <submittedName>
        <fullName evidence="1">Uncharacterized protein</fullName>
    </submittedName>
</protein>
<name>A0A0V1E121_TRIPS</name>
<dbReference type="OrthoDB" id="10338849at2759"/>
<keyword evidence="5" id="KW-1185">Reference proteome</keyword>
<organism evidence="1 4">
    <name type="scientific">Trichinella pseudospiralis</name>
    <name type="common">Parasitic roundworm</name>
    <dbReference type="NCBI Taxonomy" id="6337"/>
    <lineage>
        <taxon>Eukaryota</taxon>
        <taxon>Metazoa</taxon>
        <taxon>Ecdysozoa</taxon>
        <taxon>Nematoda</taxon>
        <taxon>Enoplea</taxon>
        <taxon>Dorylaimia</taxon>
        <taxon>Trichinellida</taxon>
        <taxon>Trichinellidae</taxon>
        <taxon>Trichinella</taxon>
    </lineage>
</organism>
<evidence type="ECO:0000313" key="1">
    <source>
        <dbReference type="EMBL" id="KRY67527.1"/>
    </source>
</evidence>
<comment type="caution">
    <text evidence="1">The sequence shown here is derived from an EMBL/GenBank/DDBJ whole genome shotgun (WGS) entry which is preliminary data.</text>
</comment>
<evidence type="ECO:0000313" key="2">
    <source>
        <dbReference type="EMBL" id="KRZ21144.1"/>
    </source>
</evidence>
<proteinExistence type="predicted"/>
<evidence type="ECO:0000313" key="3">
    <source>
        <dbReference type="EMBL" id="KRZ36245.1"/>
    </source>
</evidence>
<dbReference type="Proteomes" id="UP000054826">
    <property type="component" value="Unassembled WGS sequence"/>
</dbReference>
<dbReference type="EMBL" id="JYDR01000134">
    <property type="protein sequence ID" value="KRY67527.1"/>
    <property type="molecule type" value="Genomic_DNA"/>
</dbReference>
<dbReference type="EMBL" id="JYDV01000076">
    <property type="protein sequence ID" value="KRZ36245.1"/>
    <property type="molecule type" value="Genomic_DNA"/>
</dbReference>
<dbReference type="EMBL" id="JYDS01000216">
    <property type="protein sequence ID" value="KRZ21144.1"/>
    <property type="molecule type" value="Genomic_DNA"/>
</dbReference>
<dbReference type="Proteomes" id="UP000054805">
    <property type="component" value="Unassembled WGS sequence"/>
</dbReference>
<evidence type="ECO:0000313" key="5">
    <source>
        <dbReference type="Proteomes" id="UP000054805"/>
    </source>
</evidence>
<reference evidence="4 5" key="1">
    <citation type="submission" date="2015-01" db="EMBL/GenBank/DDBJ databases">
        <title>Evolution of Trichinella species and genotypes.</title>
        <authorList>
            <person name="Korhonen P.K."/>
            <person name="Edoardo P."/>
            <person name="Giuseppe L.R."/>
            <person name="Gasser R.B."/>
        </authorList>
    </citation>
    <scope>NUCLEOTIDE SEQUENCE [LARGE SCALE GENOMIC DNA]</scope>
    <source>
        <strain evidence="1">ISS13</strain>
        <strain evidence="3">ISS176</strain>
        <strain evidence="2">ISS588</strain>
    </source>
</reference>
<dbReference type="Proteomes" id="UP000054632">
    <property type="component" value="Unassembled WGS sequence"/>
</dbReference>
<accession>A0A0V1E121</accession>